<dbReference type="SUPFAM" id="SSF51735">
    <property type="entry name" value="NAD(P)-binding Rossmann-fold domains"/>
    <property type="match status" value="1"/>
</dbReference>
<sequence>MSGGPLRDRTVVVTGAARGVGAALARDLAGRGARIALLGHERSGLEAVAEDLPTRSWVCELDVTDEAALERAAGLVRARLGAPSVVVANAGVAEGGPFVTSDPALWRRVIDVNLTGSAATARAFLPDLLATKGYYLQVASLASIGAAPMMSSYCASKAGVEAFTHSLRAEVAHHGVAVGIGYLNWTDTDMIRDADRHPVLRELRGHMPPPARRLYPADYVAARLAAAVERRSTAVYVPRWLRLAQAARAALPPVVLRVARRELARLEAEDPLRHTGLLGAGGKADRTADRTHP</sequence>
<dbReference type="PROSITE" id="PS00061">
    <property type="entry name" value="ADH_SHORT"/>
    <property type="match status" value="1"/>
</dbReference>
<gene>
    <name evidence="6" type="ORF">KYY02_18740</name>
</gene>
<dbReference type="InterPro" id="IPR036291">
    <property type="entry name" value="NAD(P)-bd_dom_sf"/>
</dbReference>
<dbReference type="PANTHER" id="PTHR44196">
    <property type="entry name" value="DEHYDROGENASE/REDUCTASE SDR FAMILY MEMBER 7B"/>
    <property type="match status" value="1"/>
</dbReference>
<dbReference type="PRINTS" id="PR00081">
    <property type="entry name" value="GDHRDH"/>
</dbReference>
<dbReference type="InterPro" id="IPR002347">
    <property type="entry name" value="SDR_fam"/>
</dbReference>
<name>A0ABV4J143_9ACTN</name>
<dbReference type="Pfam" id="PF00106">
    <property type="entry name" value="adh_short"/>
    <property type="match status" value="1"/>
</dbReference>
<dbReference type="PRINTS" id="PR00080">
    <property type="entry name" value="SDRFAMILY"/>
</dbReference>
<dbReference type="InterPro" id="IPR057326">
    <property type="entry name" value="KR_dom"/>
</dbReference>
<dbReference type="PANTHER" id="PTHR44196:SF1">
    <property type="entry name" value="DEHYDROGENASE_REDUCTASE SDR FAMILY MEMBER 7B"/>
    <property type="match status" value="1"/>
</dbReference>
<evidence type="ECO:0000313" key="6">
    <source>
        <dbReference type="EMBL" id="MEZ3180650.1"/>
    </source>
</evidence>
<dbReference type="Proteomes" id="UP001567537">
    <property type="component" value="Unassembled WGS sequence"/>
</dbReference>
<evidence type="ECO:0000256" key="1">
    <source>
        <dbReference type="ARBA" id="ARBA00006484"/>
    </source>
</evidence>
<accession>A0ABV4J143</accession>
<reference evidence="6 7" key="1">
    <citation type="journal article" date="2021" name="Res Sq">
        <title>Streptomyces Pimoensis sp. nov., Isolated From the Taklimakan Desert in Xinjiang, China.</title>
        <authorList>
            <person name="Zhang P."/>
            <person name="Luo X."/>
            <person name="Luo X."/>
            <person name="Liu Z."/>
            <person name="Xia Z."/>
            <person name="Wan C."/>
            <person name="zhang L."/>
        </authorList>
    </citation>
    <scope>NUCLEOTIDE SEQUENCE [LARGE SCALE GENOMIC DNA]</scope>
    <source>
        <strain evidence="6 7">TRM75549</strain>
    </source>
</reference>
<evidence type="ECO:0000259" key="5">
    <source>
        <dbReference type="SMART" id="SM00822"/>
    </source>
</evidence>
<evidence type="ECO:0000256" key="3">
    <source>
        <dbReference type="RuleBase" id="RU000363"/>
    </source>
</evidence>
<comment type="similarity">
    <text evidence="1 3">Belongs to the short-chain dehydrogenases/reductases (SDR) family.</text>
</comment>
<feature type="region of interest" description="Disordered" evidence="4">
    <location>
        <begin position="274"/>
        <end position="293"/>
    </location>
</feature>
<proteinExistence type="inferred from homology"/>
<dbReference type="EMBL" id="JAHWZY010000018">
    <property type="protein sequence ID" value="MEZ3180650.1"/>
    <property type="molecule type" value="Genomic_DNA"/>
</dbReference>
<keyword evidence="2" id="KW-0560">Oxidoreductase</keyword>
<keyword evidence="7" id="KW-1185">Reference proteome</keyword>
<evidence type="ECO:0000313" key="7">
    <source>
        <dbReference type="Proteomes" id="UP001567537"/>
    </source>
</evidence>
<dbReference type="Gene3D" id="3.40.50.720">
    <property type="entry name" value="NAD(P)-binding Rossmann-like Domain"/>
    <property type="match status" value="1"/>
</dbReference>
<organism evidence="6 7">
    <name type="scientific">Streptomyces pimonensis</name>
    <dbReference type="NCBI Taxonomy" id="2860288"/>
    <lineage>
        <taxon>Bacteria</taxon>
        <taxon>Bacillati</taxon>
        <taxon>Actinomycetota</taxon>
        <taxon>Actinomycetes</taxon>
        <taxon>Kitasatosporales</taxon>
        <taxon>Streptomycetaceae</taxon>
        <taxon>Streptomyces</taxon>
    </lineage>
</organism>
<dbReference type="NCBIfam" id="NF004526">
    <property type="entry name" value="PRK05872.1"/>
    <property type="match status" value="1"/>
</dbReference>
<dbReference type="InterPro" id="IPR020904">
    <property type="entry name" value="Sc_DH/Rdtase_CS"/>
</dbReference>
<protein>
    <submittedName>
        <fullName evidence="6">SDR family oxidoreductase</fullName>
    </submittedName>
</protein>
<feature type="compositionally biased region" description="Basic and acidic residues" evidence="4">
    <location>
        <begin position="283"/>
        <end position="293"/>
    </location>
</feature>
<dbReference type="SMART" id="SM00822">
    <property type="entry name" value="PKS_KR"/>
    <property type="match status" value="1"/>
</dbReference>
<evidence type="ECO:0000256" key="2">
    <source>
        <dbReference type="ARBA" id="ARBA00023002"/>
    </source>
</evidence>
<evidence type="ECO:0000256" key="4">
    <source>
        <dbReference type="SAM" id="MobiDB-lite"/>
    </source>
</evidence>
<feature type="domain" description="Ketoreductase" evidence="5">
    <location>
        <begin position="9"/>
        <end position="188"/>
    </location>
</feature>
<dbReference type="RefSeq" id="WP_371239412.1">
    <property type="nucleotide sequence ID" value="NZ_JAHWZY010000018.1"/>
</dbReference>
<comment type="caution">
    <text evidence="6">The sequence shown here is derived from an EMBL/GenBank/DDBJ whole genome shotgun (WGS) entry which is preliminary data.</text>
</comment>